<organism evidence="1 2">
    <name type="scientific">Mesorhizobium neociceri</name>
    <dbReference type="NCBI Taxonomy" id="1307853"/>
    <lineage>
        <taxon>Bacteria</taxon>
        <taxon>Pseudomonadati</taxon>
        <taxon>Pseudomonadota</taxon>
        <taxon>Alphaproteobacteria</taxon>
        <taxon>Hyphomicrobiales</taxon>
        <taxon>Phyllobacteriaceae</taxon>
        <taxon>Mesorhizobium</taxon>
    </lineage>
</organism>
<protein>
    <submittedName>
        <fullName evidence="1">Uncharacterized protein</fullName>
    </submittedName>
</protein>
<evidence type="ECO:0000313" key="1">
    <source>
        <dbReference type="EMBL" id="MBA1144723.1"/>
    </source>
</evidence>
<dbReference type="Proteomes" id="UP000558284">
    <property type="component" value="Unassembled WGS sequence"/>
</dbReference>
<dbReference type="RefSeq" id="WP_181061657.1">
    <property type="nucleotide sequence ID" value="NZ_JACDTY010000027.1"/>
</dbReference>
<evidence type="ECO:0000313" key="2">
    <source>
        <dbReference type="Proteomes" id="UP000558284"/>
    </source>
</evidence>
<keyword evidence="2" id="KW-1185">Reference proteome</keyword>
<reference evidence="1 2" key="1">
    <citation type="submission" date="2020-07" db="EMBL/GenBank/DDBJ databases">
        <title>Definition of the novel symbiovar canariense within Mesorhizobium novociceri, a new species of genus Mesorhizobium nodulating Cicer canariense in the Caldera de Taburiente National Park (La Palma, Canary Islands).</title>
        <authorList>
            <person name="Leon-Barrios M."/>
            <person name="Perez-Yepez J."/>
            <person name="Flores-Felix J.D."/>
            <person name="Ramirez-Baena M.H."/>
            <person name="Pulido-Suarez L."/>
            <person name="Igual J.M."/>
            <person name="Velazquez E."/>
            <person name="Peix A."/>
        </authorList>
    </citation>
    <scope>NUCLEOTIDE SEQUENCE [LARGE SCALE GENOMIC DNA]</scope>
    <source>
        <strain evidence="1 2">CCANP35</strain>
    </source>
</reference>
<dbReference type="AlphaFoldDB" id="A0A838BES1"/>
<name>A0A838BES1_9HYPH</name>
<proteinExistence type="predicted"/>
<gene>
    <name evidence="1" type="ORF">H0241_31465</name>
</gene>
<sequence length="80" mass="9065">MGGRENHHSHVSFRPKWLAKKHEYNCQYADQETGSERISYDLTRLHAFSVNDSSATPSQRAGEHFNPTIKGLIKPAVISQ</sequence>
<accession>A0A838BES1</accession>
<comment type="caution">
    <text evidence="1">The sequence shown here is derived from an EMBL/GenBank/DDBJ whole genome shotgun (WGS) entry which is preliminary data.</text>
</comment>
<dbReference type="EMBL" id="JACDTY010000027">
    <property type="protein sequence ID" value="MBA1144723.1"/>
    <property type="molecule type" value="Genomic_DNA"/>
</dbReference>